<keyword evidence="7" id="KW-1185">Reference proteome</keyword>
<dbReference type="EMBL" id="PJNB01000001">
    <property type="protein sequence ID" value="PKW18646.1"/>
    <property type="molecule type" value="Genomic_DNA"/>
</dbReference>
<keyword evidence="1" id="KW-0175">Coiled coil</keyword>
<dbReference type="STRING" id="994479.GCA_000194155_03092"/>
<dbReference type="EMBL" id="PJNB01000001">
    <property type="protein sequence ID" value="PKW15537.1"/>
    <property type="molecule type" value="Genomic_DNA"/>
</dbReference>
<protein>
    <submittedName>
        <fullName evidence="4">Transposase</fullName>
    </submittedName>
</protein>
<dbReference type="RefSeq" id="WP_202798824.1">
    <property type="nucleotide sequence ID" value="NZ_CP171362.1"/>
</dbReference>
<evidence type="ECO:0000313" key="7">
    <source>
        <dbReference type="Proteomes" id="UP000233786"/>
    </source>
</evidence>
<evidence type="ECO:0000313" key="3">
    <source>
        <dbReference type="EMBL" id="PKW17927.1"/>
    </source>
</evidence>
<dbReference type="EMBL" id="PJNB01000001">
    <property type="protein sequence ID" value="PKW18458.1"/>
    <property type="molecule type" value="Genomic_DNA"/>
</dbReference>
<dbReference type="EMBL" id="PJNB01000001">
    <property type="protein sequence ID" value="PKW17927.1"/>
    <property type="molecule type" value="Genomic_DNA"/>
</dbReference>
<dbReference type="InterPro" id="IPR047654">
    <property type="entry name" value="IS1634_transpos"/>
</dbReference>
<dbReference type="PANTHER" id="PTHR34614:SF2">
    <property type="entry name" value="TRANSPOSASE IS4-LIKE DOMAIN-CONTAINING PROTEIN"/>
    <property type="match status" value="1"/>
</dbReference>
<evidence type="ECO:0000256" key="1">
    <source>
        <dbReference type="SAM" id="Coils"/>
    </source>
</evidence>
<dbReference type="Proteomes" id="UP000233786">
    <property type="component" value="Unassembled WGS sequence"/>
</dbReference>
<dbReference type="PANTHER" id="PTHR34614">
    <property type="match status" value="1"/>
</dbReference>
<reference evidence="4 7" key="1">
    <citation type="submission" date="2017-12" db="EMBL/GenBank/DDBJ databases">
        <title>Sequencing the genomes of 1000 Actinobacteria strains.</title>
        <authorList>
            <person name="Klenk H.-P."/>
        </authorList>
    </citation>
    <scope>NUCLEOTIDE SEQUENCE [LARGE SCALE GENOMIC DNA]</scope>
    <source>
        <strain evidence="7">ATCC 49460 / DSM 44228 / JCM 9375 / NBRC 15153 / NRRL 18395 / A83543.1</strain>
        <strain evidence="4">DSM 44228</strain>
    </source>
</reference>
<evidence type="ECO:0000313" key="5">
    <source>
        <dbReference type="EMBL" id="PKW18458.1"/>
    </source>
</evidence>
<evidence type="ECO:0000313" key="6">
    <source>
        <dbReference type="EMBL" id="PKW18646.1"/>
    </source>
</evidence>
<sequence>MYYLDMPSIVGKRQGGKTYYYLVESARVDGKPRIVSQQYLGSAEEVMAKLTGASAGEPVRTQHKRFGDLAGVWSMLERLDVAGVVDEVVSRRSDATATVGTYLALATANRIMAPCSKAAFADWWATTAGSRWVKIPHAALDHRRFWKAMDRLGEDDLRRIETELGRRMVTEFELDVSGLVLDMTNFATFIDTGNDRAPIAQRGKAKQKRTDLRLVGLGLVVTRDAGIPVVSHAYGGDRPDVTQFSTVIDELVARYQDLTAQVESLTVVYDAGQNSAANHALVEDAGIGFVGSLPPSDHPGLLAIPKTRYTPVDEDRYPGVRCVDTEVTALGVTRRAVVTYSPTLHAKQSRGFDQTLAKARRRLAELQARLARGRTRRDRTAVEDEIAAICRPRWVGEVLTISLTGHTPAEFRLAWRTDQKARKRLENRFFGKRVLFTNRTEWTVAEVVAAYRSQSEVESGFRQMKDPHVVSFSPMHHWTDSKIRVHVFYCVLALAVAHLMRRQAEHAGLHLSVRELLDELGGIQETVLLYHDGGKGRPRAQRMLTETTPTQKQLAELFDIHRYAPTR</sequence>
<accession>A0A2N3Y5L4</accession>
<comment type="caution">
    <text evidence="4">The sequence shown here is derived from an EMBL/GenBank/DDBJ whole genome shotgun (WGS) entry which is preliminary data.</text>
</comment>
<organism evidence="4 7">
    <name type="scientific">Saccharopolyspora spinosa</name>
    <dbReference type="NCBI Taxonomy" id="60894"/>
    <lineage>
        <taxon>Bacteria</taxon>
        <taxon>Bacillati</taxon>
        <taxon>Actinomycetota</taxon>
        <taxon>Actinomycetes</taxon>
        <taxon>Pseudonocardiales</taxon>
        <taxon>Pseudonocardiaceae</taxon>
        <taxon>Saccharopolyspora</taxon>
    </lineage>
</organism>
<proteinExistence type="predicted"/>
<feature type="coiled-coil region" evidence="1">
    <location>
        <begin position="349"/>
        <end position="376"/>
    </location>
</feature>
<name>A0A2N3Y5L4_SACSN</name>
<dbReference type="EMBL" id="PJNB01000001">
    <property type="protein sequence ID" value="PKW18198.1"/>
    <property type="molecule type" value="Genomic_DNA"/>
</dbReference>
<dbReference type="AlphaFoldDB" id="A0A2N3Y5L4"/>
<evidence type="ECO:0000313" key="2">
    <source>
        <dbReference type="EMBL" id="PKW15537.1"/>
    </source>
</evidence>
<evidence type="ECO:0000313" key="4">
    <source>
        <dbReference type="EMBL" id="PKW18198.1"/>
    </source>
</evidence>
<dbReference type="NCBIfam" id="NF033559">
    <property type="entry name" value="transpos_IS1634"/>
    <property type="match status" value="1"/>
</dbReference>
<gene>
    <name evidence="2" type="ORF">A8926_3263</name>
    <name evidence="3" type="ORF">A8926_5958</name>
    <name evidence="4" type="ORF">A8926_6264</name>
    <name evidence="5" type="ORF">A8926_6543</name>
    <name evidence="6" type="ORF">A8926_6756</name>
</gene>